<dbReference type="SMART" id="SM00895">
    <property type="entry name" value="FCD"/>
    <property type="match status" value="1"/>
</dbReference>
<dbReference type="STRING" id="83765.SAMN05660284_01311"/>
<keyword evidence="6" id="KW-1185">Reference proteome</keyword>
<accession>A0A1I4YCL4</accession>
<dbReference type="Gene3D" id="1.10.10.10">
    <property type="entry name" value="Winged helix-like DNA-binding domain superfamily/Winged helix DNA-binding domain"/>
    <property type="match status" value="1"/>
</dbReference>
<feature type="domain" description="HTH gntR-type" evidence="4">
    <location>
        <begin position="10"/>
        <end position="78"/>
    </location>
</feature>
<dbReference type="PANTHER" id="PTHR43537:SF5">
    <property type="entry name" value="UXU OPERON TRANSCRIPTIONAL REGULATOR"/>
    <property type="match status" value="1"/>
</dbReference>
<dbReference type="SUPFAM" id="SSF48008">
    <property type="entry name" value="GntR ligand-binding domain-like"/>
    <property type="match status" value="1"/>
</dbReference>
<protein>
    <submittedName>
        <fullName evidence="5">DNA-binding transcriptional regulator, FadR family</fullName>
    </submittedName>
</protein>
<dbReference type="OrthoDB" id="8582866at2"/>
<reference evidence="6" key="1">
    <citation type="submission" date="2016-10" db="EMBL/GenBank/DDBJ databases">
        <authorList>
            <person name="Varghese N."/>
            <person name="Submissions S."/>
        </authorList>
    </citation>
    <scope>NUCLEOTIDE SEQUENCE [LARGE SCALE GENOMIC DNA]</scope>
    <source>
        <strain evidence="6">DSM 6150</strain>
    </source>
</reference>
<dbReference type="Proteomes" id="UP000242869">
    <property type="component" value="Unassembled WGS sequence"/>
</dbReference>
<dbReference type="SUPFAM" id="SSF46785">
    <property type="entry name" value="Winged helix' DNA-binding domain"/>
    <property type="match status" value="1"/>
</dbReference>
<evidence type="ECO:0000259" key="4">
    <source>
        <dbReference type="PROSITE" id="PS50949"/>
    </source>
</evidence>
<organism evidence="5 6">
    <name type="scientific">Formivibrio citricus</name>
    <dbReference type="NCBI Taxonomy" id="83765"/>
    <lineage>
        <taxon>Bacteria</taxon>
        <taxon>Pseudomonadati</taxon>
        <taxon>Pseudomonadota</taxon>
        <taxon>Betaproteobacteria</taxon>
        <taxon>Neisseriales</taxon>
        <taxon>Chitinibacteraceae</taxon>
        <taxon>Formivibrio</taxon>
    </lineage>
</organism>
<dbReference type="CDD" id="cd07377">
    <property type="entry name" value="WHTH_GntR"/>
    <property type="match status" value="1"/>
</dbReference>
<sequence>MATVEKKASRSLTQAVVDNISEKIRRGTLQPGQKLPTEPALMTELGVSRTVVREAISRLQAAGLVETRHGVGTFVLEEQSQGMLCFVPGAVLTIQESLEMLELRISLEVEAASLAALRREESHLEGMRRAIEEFEAGIESGADTVGADFRFHLQLAKATANQYVEGILRHLGTLIIPRTRVDVAGSPESPDHYLRQIHQEHRAIYEAILRRDTDMARAVMRTHLSNSRERLRQAAEIQAGGEA</sequence>
<dbReference type="Pfam" id="PF07729">
    <property type="entry name" value="FCD"/>
    <property type="match status" value="1"/>
</dbReference>
<dbReference type="AlphaFoldDB" id="A0A1I4YCL4"/>
<dbReference type="GO" id="GO:0003700">
    <property type="term" value="F:DNA-binding transcription factor activity"/>
    <property type="evidence" value="ECO:0007669"/>
    <property type="project" value="InterPro"/>
</dbReference>
<dbReference type="PROSITE" id="PS50949">
    <property type="entry name" value="HTH_GNTR"/>
    <property type="match status" value="1"/>
</dbReference>
<dbReference type="InterPro" id="IPR008920">
    <property type="entry name" value="TF_FadR/GntR_C"/>
</dbReference>
<dbReference type="PRINTS" id="PR00035">
    <property type="entry name" value="HTHGNTR"/>
</dbReference>
<dbReference type="PANTHER" id="PTHR43537">
    <property type="entry name" value="TRANSCRIPTIONAL REGULATOR, GNTR FAMILY"/>
    <property type="match status" value="1"/>
</dbReference>
<gene>
    <name evidence="5" type="ORF">SAMN05660284_01311</name>
</gene>
<keyword evidence="2 5" id="KW-0238">DNA-binding</keyword>
<dbReference type="EMBL" id="FOVE01000007">
    <property type="protein sequence ID" value="SFN35795.1"/>
    <property type="molecule type" value="Genomic_DNA"/>
</dbReference>
<evidence type="ECO:0000313" key="6">
    <source>
        <dbReference type="Proteomes" id="UP000242869"/>
    </source>
</evidence>
<name>A0A1I4YCL4_9NEIS</name>
<evidence type="ECO:0000256" key="1">
    <source>
        <dbReference type="ARBA" id="ARBA00023015"/>
    </source>
</evidence>
<dbReference type="RefSeq" id="WP_091193046.1">
    <property type="nucleotide sequence ID" value="NZ_FOVE01000007.1"/>
</dbReference>
<evidence type="ECO:0000313" key="5">
    <source>
        <dbReference type="EMBL" id="SFN35795.1"/>
    </source>
</evidence>
<dbReference type="SMART" id="SM00345">
    <property type="entry name" value="HTH_GNTR"/>
    <property type="match status" value="1"/>
</dbReference>
<dbReference type="Pfam" id="PF00392">
    <property type="entry name" value="GntR"/>
    <property type="match status" value="1"/>
</dbReference>
<dbReference type="GO" id="GO:0003677">
    <property type="term" value="F:DNA binding"/>
    <property type="evidence" value="ECO:0007669"/>
    <property type="project" value="UniProtKB-KW"/>
</dbReference>
<dbReference type="InterPro" id="IPR036388">
    <property type="entry name" value="WH-like_DNA-bd_sf"/>
</dbReference>
<dbReference type="InterPro" id="IPR011711">
    <property type="entry name" value="GntR_C"/>
</dbReference>
<evidence type="ECO:0000256" key="2">
    <source>
        <dbReference type="ARBA" id="ARBA00023125"/>
    </source>
</evidence>
<dbReference type="InterPro" id="IPR036390">
    <property type="entry name" value="WH_DNA-bd_sf"/>
</dbReference>
<keyword evidence="1" id="KW-0805">Transcription regulation</keyword>
<dbReference type="Gene3D" id="1.20.120.530">
    <property type="entry name" value="GntR ligand-binding domain-like"/>
    <property type="match status" value="1"/>
</dbReference>
<proteinExistence type="predicted"/>
<dbReference type="InterPro" id="IPR000524">
    <property type="entry name" value="Tscrpt_reg_HTH_GntR"/>
</dbReference>
<evidence type="ECO:0000256" key="3">
    <source>
        <dbReference type="ARBA" id="ARBA00023163"/>
    </source>
</evidence>
<keyword evidence="3" id="KW-0804">Transcription</keyword>